<feature type="compositionally biased region" description="Basic and acidic residues" evidence="1">
    <location>
        <begin position="128"/>
        <end position="137"/>
    </location>
</feature>
<name>A0A0R3TX57_RODNA</name>
<proteinExistence type="predicted"/>
<dbReference type="AlphaFoldDB" id="A0A0R3TX57"/>
<feature type="compositionally biased region" description="Acidic residues" evidence="1">
    <location>
        <begin position="54"/>
        <end position="70"/>
    </location>
</feature>
<feature type="compositionally biased region" description="Basic and acidic residues" evidence="1">
    <location>
        <begin position="44"/>
        <end position="53"/>
    </location>
</feature>
<feature type="region of interest" description="Disordered" evidence="1">
    <location>
        <begin position="40"/>
        <end position="137"/>
    </location>
</feature>
<organism evidence="2">
    <name type="scientific">Rodentolepis nana</name>
    <name type="common">Dwarf tapeworm</name>
    <name type="synonym">Hymenolepis nana</name>
    <dbReference type="NCBI Taxonomy" id="102285"/>
    <lineage>
        <taxon>Eukaryota</taxon>
        <taxon>Metazoa</taxon>
        <taxon>Spiralia</taxon>
        <taxon>Lophotrochozoa</taxon>
        <taxon>Platyhelminthes</taxon>
        <taxon>Cestoda</taxon>
        <taxon>Eucestoda</taxon>
        <taxon>Cyclophyllidea</taxon>
        <taxon>Hymenolepididae</taxon>
        <taxon>Rodentolepis</taxon>
    </lineage>
</organism>
<feature type="compositionally biased region" description="Acidic residues" evidence="1">
    <location>
        <begin position="109"/>
        <end position="118"/>
    </location>
</feature>
<accession>A0A0R3TX57</accession>
<feature type="compositionally biased region" description="Basic and acidic residues" evidence="1">
    <location>
        <begin position="88"/>
        <end position="99"/>
    </location>
</feature>
<sequence length="252" mass="28370">LGDNERLGKEPLVQVLVRIQPTSANKFDIEGVETVKVLVGSTAVRKEGEGVKEDEGEEEEEGVEEEEEDGERGGEGKEVEEEEDAQEEEKHEGREKRNESGGQRRNQELDEEEEEEGGGVELGGSAVEEEKKIELEGTRIQMDTATEMSSDKIKATKRWQNLWGRHCSGLGPEVHQQYWRELLTRLLMVRKGGESCGGGEKPAEAMFKSTEFHSTMGPWAQWIYIAEVNPQVSQHTRRSHGYCPSDLNMVAW</sequence>
<protein>
    <submittedName>
        <fullName evidence="2">Kinesin motor domain-containing protein</fullName>
    </submittedName>
</protein>
<feature type="compositionally biased region" description="Acidic residues" evidence="1">
    <location>
        <begin position="78"/>
        <end position="87"/>
    </location>
</feature>
<dbReference type="WBParaSite" id="HNAJ_0001244501-mRNA-1">
    <property type="protein sequence ID" value="HNAJ_0001244501-mRNA-1"/>
    <property type="gene ID" value="HNAJ_0001244501"/>
</dbReference>
<reference evidence="2" key="1">
    <citation type="submission" date="2017-02" db="UniProtKB">
        <authorList>
            <consortium name="WormBaseParasite"/>
        </authorList>
    </citation>
    <scope>IDENTIFICATION</scope>
</reference>
<evidence type="ECO:0000313" key="2">
    <source>
        <dbReference type="WBParaSite" id="HNAJ_0001244501-mRNA-1"/>
    </source>
</evidence>
<evidence type="ECO:0000256" key="1">
    <source>
        <dbReference type="SAM" id="MobiDB-lite"/>
    </source>
</evidence>